<sequence length="331" mass="36686">MDSGYDDCDWSVGNDMSWLRQPRHAIQCPIQLHEEYDEADSWAELMLMQGDYPPGNCSNMLSKSVDRELLPEDNASYCNPDHPTSSPNPAVSEEIPSPVTATATATATTYFEPGPFGHGFNLESLHGLRTNPQAIFIPADDESSGLESNYNCNRDCDCDCSVYAPAKKIEKSNAHRSPDHLWRRRAHAQTLLASFAGPNRCPWAGCTSRAKFAGPKLLHAHLSNIHVEPLICGVRGCGYQKPFRNKHDLERHTRTAHVRVMAFAYPYPRCGGQGLRFARKDKLLLHFRDVHGDGGGDVCPLLHCWGMLGGEGGGTYEEGSWKLGMCVGELW</sequence>
<reference evidence="3" key="1">
    <citation type="submission" date="2020-10" db="EMBL/GenBank/DDBJ databases">
        <title>Genome Sequence of Monilinia vaccinii-corymbosi Sheds Light on Mummy Berry Disease Infection of Blueberry and Mating Type.</title>
        <authorList>
            <person name="Yow A.G."/>
            <person name="Zhang Y."/>
            <person name="Bansal K."/>
            <person name="Eacker S.M."/>
            <person name="Sullivan S."/>
            <person name="Liachko I."/>
            <person name="Cubeta M.A."/>
            <person name="Rollins J.A."/>
            <person name="Ashrafi H."/>
        </authorList>
    </citation>
    <scope>NUCLEOTIDE SEQUENCE</scope>
    <source>
        <strain evidence="3">RL-1</strain>
    </source>
</reference>
<feature type="domain" description="C2H2-type" evidence="2">
    <location>
        <begin position="199"/>
        <end position="226"/>
    </location>
</feature>
<organism evidence="3 4">
    <name type="scientific">Monilinia vaccinii-corymbosi</name>
    <dbReference type="NCBI Taxonomy" id="61207"/>
    <lineage>
        <taxon>Eukaryota</taxon>
        <taxon>Fungi</taxon>
        <taxon>Dikarya</taxon>
        <taxon>Ascomycota</taxon>
        <taxon>Pezizomycotina</taxon>
        <taxon>Leotiomycetes</taxon>
        <taxon>Helotiales</taxon>
        <taxon>Sclerotiniaceae</taxon>
        <taxon>Monilinia</taxon>
    </lineage>
</organism>
<dbReference type="SMART" id="SM00355">
    <property type="entry name" value="ZnF_C2H2"/>
    <property type="match status" value="3"/>
</dbReference>
<dbReference type="AlphaFoldDB" id="A0A8A3P836"/>
<evidence type="ECO:0000313" key="4">
    <source>
        <dbReference type="Proteomes" id="UP000672032"/>
    </source>
</evidence>
<dbReference type="EMBL" id="CP063405">
    <property type="protein sequence ID" value="QSZ30418.1"/>
    <property type="molecule type" value="Genomic_DNA"/>
</dbReference>
<dbReference type="InterPro" id="IPR013087">
    <property type="entry name" value="Znf_C2H2_type"/>
</dbReference>
<gene>
    <name evidence="3" type="ORF">DSL72_004941</name>
</gene>
<dbReference type="OrthoDB" id="2687452at2759"/>
<dbReference type="Gene3D" id="3.30.160.60">
    <property type="entry name" value="Classic Zinc Finger"/>
    <property type="match status" value="1"/>
</dbReference>
<evidence type="ECO:0000313" key="3">
    <source>
        <dbReference type="EMBL" id="QSZ30418.1"/>
    </source>
</evidence>
<feature type="domain" description="C2H2-type" evidence="2">
    <location>
        <begin position="230"/>
        <end position="257"/>
    </location>
</feature>
<protein>
    <recommendedName>
        <fullName evidence="2">C2H2-type domain-containing protein</fullName>
    </recommendedName>
</protein>
<keyword evidence="4" id="KW-1185">Reference proteome</keyword>
<accession>A0A8A3P836</accession>
<name>A0A8A3P836_9HELO</name>
<feature type="domain" description="C2H2-type" evidence="2">
    <location>
        <begin position="265"/>
        <end position="291"/>
    </location>
</feature>
<evidence type="ECO:0000256" key="1">
    <source>
        <dbReference type="SAM" id="MobiDB-lite"/>
    </source>
</evidence>
<feature type="region of interest" description="Disordered" evidence="1">
    <location>
        <begin position="72"/>
        <end position="94"/>
    </location>
</feature>
<dbReference type="Proteomes" id="UP000672032">
    <property type="component" value="Chromosome 1"/>
</dbReference>
<evidence type="ECO:0000259" key="2">
    <source>
        <dbReference type="SMART" id="SM00355"/>
    </source>
</evidence>
<proteinExistence type="predicted"/>